<dbReference type="STRING" id="117157.SAMN04489717_1136"/>
<evidence type="ECO:0000313" key="2">
    <source>
        <dbReference type="EMBL" id="SDR95176.1"/>
    </source>
</evidence>
<dbReference type="Proteomes" id="UP000198983">
    <property type="component" value="Chromosome I"/>
</dbReference>
<protein>
    <recommendedName>
        <fullName evidence="4">Small integral membrane protein</fullName>
    </recommendedName>
</protein>
<dbReference type="EMBL" id="LT629732">
    <property type="protein sequence ID" value="SDR95176.1"/>
    <property type="molecule type" value="Genomic_DNA"/>
</dbReference>
<keyword evidence="1" id="KW-0472">Membrane</keyword>
<name>A0A1H1N852_9ACTN</name>
<accession>A0A1H1N852</accession>
<evidence type="ECO:0000313" key="3">
    <source>
        <dbReference type="Proteomes" id="UP000198983"/>
    </source>
</evidence>
<sequence>MDETRWWPAIGMAFGTAVGFAGAFGGFSAFLIVAVLGLLGLLVGRALTGDLDVGALLGSRRRS</sequence>
<evidence type="ECO:0000256" key="1">
    <source>
        <dbReference type="SAM" id="Phobius"/>
    </source>
</evidence>
<organism evidence="2 3">
    <name type="scientific">Actinopolymorpha singaporensis</name>
    <dbReference type="NCBI Taxonomy" id="117157"/>
    <lineage>
        <taxon>Bacteria</taxon>
        <taxon>Bacillati</taxon>
        <taxon>Actinomycetota</taxon>
        <taxon>Actinomycetes</taxon>
        <taxon>Propionibacteriales</taxon>
        <taxon>Actinopolymorphaceae</taxon>
        <taxon>Actinopolymorpha</taxon>
    </lineage>
</organism>
<feature type="transmembrane region" description="Helical" evidence="1">
    <location>
        <begin position="6"/>
        <end position="39"/>
    </location>
</feature>
<dbReference type="AlphaFoldDB" id="A0A1H1N852"/>
<evidence type="ECO:0008006" key="4">
    <source>
        <dbReference type="Google" id="ProtNLM"/>
    </source>
</evidence>
<gene>
    <name evidence="2" type="ORF">SAMN04489717_1136</name>
</gene>
<proteinExistence type="predicted"/>
<dbReference type="RefSeq" id="WP_092651195.1">
    <property type="nucleotide sequence ID" value="NZ_LT629732.1"/>
</dbReference>
<reference evidence="2 3" key="1">
    <citation type="submission" date="2016-10" db="EMBL/GenBank/DDBJ databases">
        <authorList>
            <person name="de Groot N.N."/>
        </authorList>
    </citation>
    <scope>NUCLEOTIDE SEQUENCE [LARGE SCALE GENOMIC DNA]</scope>
    <source>
        <strain evidence="2 3">DSM 22024</strain>
    </source>
</reference>
<keyword evidence="1" id="KW-1133">Transmembrane helix</keyword>
<keyword evidence="1" id="KW-0812">Transmembrane</keyword>
<keyword evidence="3" id="KW-1185">Reference proteome</keyword>